<comment type="catalytic activity">
    <reaction evidence="10">
        <text>L-seryl-[protein] + ATP = O-phospho-L-seryl-[protein] + ADP + H(+)</text>
        <dbReference type="Rhea" id="RHEA:17989"/>
        <dbReference type="Rhea" id="RHEA-COMP:9863"/>
        <dbReference type="Rhea" id="RHEA-COMP:11604"/>
        <dbReference type="ChEBI" id="CHEBI:15378"/>
        <dbReference type="ChEBI" id="CHEBI:29999"/>
        <dbReference type="ChEBI" id="CHEBI:30616"/>
        <dbReference type="ChEBI" id="CHEBI:83421"/>
        <dbReference type="ChEBI" id="CHEBI:456216"/>
        <dbReference type="EC" id="2.7.11.22"/>
    </reaction>
</comment>
<sequence>MISFCPNCGKNVEATFKFCPYCGSTLPAEEQASTSAFPRPLASSFHGSRRGLSSSPETSPKKVKWSHTVTSLPPTLLSECDGSEPGNTLNSPERSTGSGSRPLTPRSSPQSTRLSPQTLKRSRVTTSLKALPMGTELTDKNGQRWRLGALQTRDNQGILYEAEPASVVPCESRTQKHRFSLKLDSKDGRLFNEQNFFQRAAKPLQVIKWKRQRSAPLLAIPTCVGFGLHQDKYRFLVFPSLGRSLQSALDDHPKHTVSERCVFQVACRLLDALEFLHENEYVHGNLTAENVFVNPEDLSQVTLVGYGFTFRYCPGGKHVAYKEGSRSPHEGDLEFISVDLHKGCGPSRRSDLQALGYCMLKWLYGSLPWTDCLPNTEEITKQKQKYLDAPESLVKRHSCWLGTSESLKKYLKVVMTLEYQEKPPYAMLRNNLEVLLQDLRVSPYDSLDLQMVT</sequence>
<evidence type="ECO:0000256" key="9">
    <source>
        <dbReference type="ARBA" id="ARBA00023242"/>
    </source>
</evidence>
<dbReference type="PROSITE" id="PS50011">
    <property type="entry name" value="PROTEIN_KINASE_DOM"/>
    <property type="match status" value="1"/>
</dbReference>
<evidence type="ECO:0000256" key="6">
    <source>
        <dbReference type="ARBA" id="ARBA00022679"/>
    </source>
</evidence>
<dbReference type="InterPro" id="IPR011009">
    <property type="entry name" value="Kinase-like_dom_sf"/>
</dbReference>
<dbReference type="InterPro" id="IPR026870">
    <property type="entry name" value="Zinc_ribbon_dom"/>
</dbReference>
<dbReference type="RefSeq" id="XP_008843345.1">
    <property type="nucleotide sequence ID" value="XM_008845123.3"/>
</dbReference>
<dbReference type="PANTHER" id="PTHR11909">
    <property type="entry name" value="CASEIN KINASE-RELATED"/>
    <property type="match status" value="1"/>
</dbReference>
<dbReference type="CTD" id="51231"/>
<dbReference type="RefSeq" id="XP_029425162.1">
    <property type="nucleotide sequence ID" value="XM_029569302.1"/>
</dbReference>
<evidence type="ECO:0000256" key="11">
    <source>
        <dbReference type="ARBA" id="ARBA00061699"/>
    </source>
</evidence>
<evidence type="ECO:0000256" key="14">
    <source>
        <dbReference type="ARBA" id="ARBA00081233"/>
    </source>
</evidence>
<keyword evidence="18" id="KW-1185">Reference proteome</keyword>
<dbReference type="GO" id="GO:0072542">
    <property type="term" value="F:protein phosphatase activator activity"/>
    <property type="evidence" value="ECO:0007669"/>
    <property type="project" value="Ensembl"/>
</dbReference>
<keyword evidence="5" id="KW-0597">Phosphoprotein</keyword>
<comment type="similarity">
    <text evidence="11">Belongs to the protein kinase superfamily. CK1 Ser/Thr protein kinase family. VRK subfamily.</text>
</comment>
<feature type="region of interest" description="Disordered" evidence="15">
    <location>
        <begin position="33"/>
        <end position="125"/>
    </location>
</feature>
<keyword evidence="7" id="KW-0547">Nucleotide-binding</keyword>
<dbReference type="Pfam" id="PF13240">
    <property type="entry name" value="Zn_Ribbon_1"/>
    <property type="match status" value="1"/>
</dbReference>
<comment type="subcellular location">
    <subcellularLocation>
        <location evidence="2">Cytoplasm</location>
    </subcellularLocation>
    <subcellularLocation>
        <location evidence="1">Nucleus</location>
    </subcellularLocation>
</comment>
<reference evidence="17" key="2">
    <citation type="submission" date="2025-09" db="UniProtKB">
        <authorList>
            <consortium name="Ensembl"/>
        </authorList>
    </citation>
    <scope>IDENTIFICATION</scope>
</reference>
<dbReference type="EC" id="2.7.11.22" evidence="3"/>
<proteinExistence type="inferred from homology"/>
<evidence type="ECO:0000256" key="4">
    <source>
        <dbReference type="ARBA" id="ARBA00022490"/>
    </source>
</evidence>
<keyword evidence="4" id="KW-0963">Cytoplasm</keyword>
<evidence type="ECO:0000256" key="2">
    <source>
        <dbReference type="ARBA" id="ARBA00004496"/>
    </source>
</evidence>
<evidence type="ECO:0000256" key="5">
    <source>
        <dbReference type="ARBA" id="ARBA00022553"/>
    </source>
</evidence>
<gene>
    <name evidence="17" type="primary">Vrk3</name>
</gene>
<dbReference type="InterPro" id="IPR050235">
    <property type="entry name" value="CK1_Ser-Thr_kinase"/>
</dbReference>
<dbReference type="GO" id="GO:0005654">
    <property type="term" value="C:nucleoplasm"/>
    <property type="evidence" value="ECO:0007669"/>
    <property type="project" value="Ensembl"/>
</dbReference>
<dbReference type="FunFam" id="1.10.510.10:FF:000516">
    <property type="entry name" value="VRK serine/threonine kinase 3"/>
    <property type="match status" value="1"/>
</dbReference>
<dbReference type="GO" id="GO:0007519">
    <property type="term" value="P:skeletal muscle tissue development"/>
    <property type="evidence" value="ECO:0007669"/>
    <property type="project" value="Ensembl"/>
</dbReference>
<dbReference type="RefSeq" id="XP_029425161.1">
    <property type="nucleotide sequence ID" value="XM_029569301.1"/>
</dbReference>
<keyword evidence="9" id="KW-0539">Nucleus</keyword>
<evidence type="ECO:0000256" key="1">
    <source>
        <dbReference type="ARBA" id="ARBA00004123"/>
    </source>
</evidence>
<dbReference type="OrthoDB" id="2687620at2759"/>
<dbReference type="Gene3D" id="1.10.510.10">
    <property type="entry name" value="Transferase(Phosphotransferase) domain 1"/>
    <property type="match status" value="1"/>
</dbReference>
<evidence type="ECO:0000256" key="13">
    <source>
        <dbReference type="ARBA" id="ARBA00073149"/>
    </source>
</evidence>
<dbReference type="RefSeq" id="XP_029425160.1">
    <property type="nucleotide sequence ID" value="XM_029569300.1"/>
</dbReference>
<dbReference type="KEGG" id="ngi:103743688"/>
<dbReference type="InterPro" id="IPR000719">
    <property type="entry name" value="Prot_kinase_dom"/>
</dbReference>
<dbReference type="AlphaFoldDB" id="A0A8C6W6I7"/>
<keyword evidence="8" id="KW-0832">Ubl conjugation</keyword>
<dbReference type="GO" id="GO:0004693">
    <property type="term" value="F:cyclin-dependent protein serine/threonine kinase activity"/>
    <property type="evidence" value="ECO:0007669"/>
    <property type="project" value="UniProtKB-EC"/>
</dbReference>
<dbReference type="GO" id="GO:0070373">
    <property type="term" value="P:negative regulation of ERK1 and ERK2 cascade"/>
    <property type="evidence" value="ECO:0007669"/>
    <property type="project" value="Ensembl"/>
</dbReference>
<evidence type="ECO:0000313" key="18">
    <source>
        <dbReference type="Proteomes" id="UP000694381"/>
    </source>
</evidence>
<feature type="domain" description="Protein kinase" evidence="16">
    <location>
        <begin position="145"/>
        <end position="436"/>
    </location>
</feature>
<organism evidence="17 18">
    <name type="scientific">Nannospalax galili</name>
    <name type="common">Northern Israeli blind subterranean mole rat</name>
    <name type="synonym">Spalax galili</name>
    <dbReference type="NCBI Taxonomy" id="1026970"/>
    <lineage>
        <taxon>Eukaryota</taxon>
        <taxon>Metazoa</taxon>
        <taxon>Chordata</taxon>
        <taxon>Craniata</taxon>
        <taxon>Vertebrata</taxon>
        <taxon>Euteleostomi</taxon>
        <taxon>Mammalia</taxon>
        <taxon>Eutheria</taxon>
        <taxon>Euarchontoglires</taxon>
        <taxon>Glires</taxon>
        <taxon>Rodentia</taxon>
        <taxon>Myomorpha</taxon>
        <taxon>Muroidea</taxon>
        <taxon>Spalacidae</taxon>
        <taxon>Spalacinae</taxon>
        <taxon>Nannospalax</taxon>
    </lineage>
</organism>
<evidence type="ECO:0000313" key="17">
    <source>
        <dbReference type="Ensembl" id="ENSNGAP00000011518.1"/>
    </source>
</evidence>
<evidence type="ECO:0000256" key="3">
    <source>
        <dbReference type="ARBA" id="ARBA00012425"/>
    </source>
</evidence>
<evidence type="ECO:0000259" key="16">
    <source>
        <dbReference type="PROSITE" id="PS50011"/>
    </source>
</evidence>
<name>A0A8C6W6I7_NANGA</name>
<dbReference type="Ensembl" id="ENSNGAT00000017066.1">
    <property type="protein sequence ID" value="ENSNGAP00000011518.1"/>
    <property type="gene ID" value="ENSNGAG00000013641.1"/>
</dbReference>
<feature type="compositionally biased region" description="Polar residues" evidence="15">
    <location>
        <begin position="85"/>
        <end position="125"/>
    </location>
</feature>
<reference evidence="17" key="1">
    <citation type="submission" date="2025-08" db="UniProtKB">
        <authorList>
            <consortium name="Ensembl"/>
        </authorList>
    </citation>
    <scope>IDENTIFICATION</scope>
</reference>
<evidence type="ECO:0000256" key="8">
    <source>
        <dbReference type="ARBA" id="ARBA00022843"/>
    </source>
</evidence>
<accession>A0A8C6W6I7</accession>
<evidence type="ECO:0000256" key="7">
    <source>
        <dbReference type="ARBA" id="ARBA00022741"/>
    </source>
</evidence>
<dbReference type="GeneID" id="103743688"/>
<dbReference type="SUPFAM" id="SSF56112">
    <property type="entry name" value="Protein kinase-like (PK-like)"/>
    <property type="match status" value="1"/>
</dbReference>
<dbReference type="RefSeq" id="XP_029425163.1">
    <property type="nucleotide sequence ID" value="XM_029569303.1"/>
</dbReference>
<dbReference type="GeneTree" id="ENSGT00940000158111"/>
<dbReference type="OMA" id="VMTLEYE"/>
<keyword evidence="6" id="KW-0808">Transferase</keyword>
<dbReference type="GO" id="GO:0005737">
    <property type="term" value="C:cytoplasm"/>
    <property type="evidence" value="ECO:0007669"/>
    <property type="project" value="UniProtKB-SubCell"/>
</dbReference>
<protein>
    <recommendedName>
        <fullName evidence="13">Serine/threonine-protein kinase VRK3</fullName>
        <ecNumber evidence="3">2.7.11.22</ecNumber>
    </recommendedName>
    <alternativeName>
        <fullName evidence="14">Vaccinia-related kinase 3</fullName>
    </alternativeName>
</protein>
<comment type="subunit">
    <text evidence="12">Interacts with DUSP3. Interacts with RAN. Interacts with HSP70/HSPA1A.</text>
</comment>
<evidence type="ECO:0000256" key="15">
    <source>
        <dbReference type="SAM" id="MobiDB-lite"/>
    </source>
</evidence>
<evidence type="ECO:0000256" key="12">
    <source>
        <dbReference type="ARBA" id="ARBA00064474"/>
    </source>
</evidence>
<dbReference type="GO" id="GO:0019903">
    <property type="term" value="F:protein phosphatase binding"/>
    <property type="evidence" value="ECO:0007669"/>
    <property type="project" value="Ensembl"/>
</dbReference>
<evidence type="ECO:0000256" key="10">
    <source>
        <dbReference type="ARBA" id="ARBA00048367"/>
    </source>
</evidence>
<dbReference type="GO" id="GO:0005524">
    <property type="term" value="F:ATP binding"/>
    <property type="evidence" value="ECO:0007669"/>
    <property type="project" value="InterPro"/>
</dbReference>
<dbReference type="Proteomes" id="UP000694381">
    <property type="component" value="Unassembled WGS sequence"/>
</dbReference>
<dbReference type="Pfam" id="PF00069">
    <property type="entry name" value="Pkinase"/>
    <property type="match status" value="1"/>
</dbReference>